<keyword evidence="2" id="KW-1185">Reference proteome</keyword>
<proteinExistence type="predicted"/>
<evidence type="ECO:0000313" key="2">
    <source>
        <dbReference type="Proteomes" id="UP000233440"/>
    </source>
</evidence>
<dbReference type="RefSeq" id="WP_101356778.1">
    <property type="nucleotide sequence ID" value="NZ_PIQO01000044.1"/>
</dbReference>
<protein>
    <submittedName>
        <fullName evidence="1">Uncharacterized protein</fullName>
    </submittedName>
</protein>
<dbReference type="OrthoDB" id="9948600at2"/>
<organism evidence="1 2">
    <name type="scientific">Heyndrickxia camelliae</name>
    <dbReference type="NCBI Taxonomy" id="1707093"/>
    <lineage>
        <taxon>Bacteria</taxon>
        <taxon>Bacillati</taxon>
        <taxon>Bacillota</taxon>
        <taxon>Bacilli</taxon>
        <taxon>Bacillales</taxon>
        <taxon>Bacillaceae</taxon>
        <taxon>Heyndrickxia</taxon>
    </lineage>
</organism>
<name>A0A2N3LCZ9_9BACI</name>
<evidence type="ECO:0000313" key="1">
    <source>
        <dbReference type="EMBL" id="PKR82443.1"/>
    </source>
</evidence>
<dbReference type="EMBL" id="PIQO01000044">
    <property type="protein sequence ID" value="PKR82443.1"/>
    <property type="molecule type" value="Genomic_DNA"/>
</dbReference>
<accession>A0A2N3LCZ9</accession>
<reference evidence="1 2" key="1">
    <citation type="submission" date="2017-11" db="EMBL/GenBank/DDBJ databases">
        <title>Bacillus camelliae sp. nov., isolated from pu'er tea.</title>
        <authorList>
            <person name="Niu L."/>
        </authorList>
    </citation>
    <scope>NUCLEOTIDE SEQUENCE [LARGE SCALE GENOMIC DNA]</scope>
    <source>
        <strain evidence="1 2">7578-1</strain>
    </source>
</reference>
<comment type="caution">
    <text evidence="1">The sequence shown here is derived from an EMBL/GenBank/DDBJ whole genome shotgun (WGS) entry which is preliminary data.</text>
</comment>
<dbReference type="AlphaFoldDB" id="A0A2N3LCZ9"/>
<dbReference type="Proteomes" id="UP000233440">
    <property type="component" value="Unassembled WGS sequence"/>
</dbReference>
<sequence>MMNYDTMHESIKENVGLDVPFKKLKFIYENAEWRQVKPQYDLLNNFHEIDSVCSNGNFLQSADCVADYSIWTGMKQFKPTEDLYQFIHYHAATLKTQVDRDIIKPLNHVFSIMETHMTGPMSDFILNCIEFIGCILGLG</sequence>
<gene>
    <name evidence="1" type="ORF">CWO92_24375</name>
</gene>